<reference evidence="8 9" key="1">
    <citation type="submission" date="2013-05" db="EMBL/GenBank/DDBJ databases">
        <title>Genome assembly of Chondromyces apiculatus DSM 436.</title>
        <authorList>
            <person name="Sharma G."/>
            <person name="Khatri I."/>
            <person name="Kaur C."/>
            <person name="Mayilraj S."/>
            <person name="Subramanian S."/>
        </authorList>
    </citation>
    <scope>NUCLEOTIDE SEQUENCE [LARGE SCALE GENOMIC DNA]</scope>
    <source>
        <strain evidence="8 9">DSM 436</strain>
    </source>
</reference>
<feature type="transmembrane region" description="Helical" evidence="6">
    <location>
        <begin position="114"/>
        <end position="136"/>
    </location>
</feature>
<comment type="subcellular location">
    <subcellularLocation>
        <location evidence="1">Membrane</location>
        <topology evidence="1">Multi-pass membrane protein</topology>
    </subcellularLocation>
</comment>
<evidence type="ECO:0000313" key="9">
    <source>
        <dbReference type="Proteomes" id="UP000019678"/>
    </source>
</evidence>
<comment type="caution">
    <text evidence="8">The sequence shown here is derived from an EMBL/GenBank/DDBJ whole genome shotgun (WGS) entry which is preliminary data.</text>
</comment>
<evidence type="ECO:0000256" key="1">
    <source>
        <dbReference type="ARBA" id="ARBA00004141"/>
    </source>
</evidence>
<dbReference type="GO" id="GO:0016020">
    <property type="term" value="C:membrane"/>
    <property type="evidence" value="ECO:0007669"/>
    <property type="project" value="UniProtKB-SubCell"/>
</dbReference>
<feature type="transmembrane region" description="Helical" evidence="6">
    <location>
        <begin position="89"/>
        <end position="108"/>
    </location>
</feature>
<dbReference type="Pfam" id="PF07690">
    <property type="entry name" value="MFS_1"/>
    <property type="match status" value="1"/>
</dbReference>
<feature type="transmembrane region" description="Helical" evidence="6">
    <location>
        <begin position="307"/>
        <end position="327"/>
    </location>
</feature>
<keyword evidence="4 6" id="KW-1133">Transmembrane helix</keyword>
<dbReference type="PROSITE" id="PS50850">
    <property type="entry name" value="MFS"/>
    <property type="match status" value="1"/>
</dbReference>
<evidence type="ECO:0000313" key="8">
    <source>
        <dbReference type="EMBL" id="EYF07838.1"/>
    </source>
</evidence>
<organism evidence="8 9">
    <name type="scientific">Chondromyces apiculatus DSM 436</name>
    <dbReference type="NCBI Taxonomy" id="1192034"/>
    <lineage>
        <taxon>Bacteria</taxon>
        <taxon>Pseudomonadati</taxon>
        <taxon>Myxococcota</taxon>
        <taxon>Polyangia</taxon>
        <taxon>Polyangiales</taxon>
        <taxon>Polyangiaceae</taxon>
        <taxon>Chondromyces</taxon>
    </lineage>
</organism>
<dbReference type="InterPro" id="IPR036259">
    <property type="entry name" value="MFS_trans_sf"/>
</dbReference>
<keyword evidence="3 6" id="KW-0812">Transmembrane</keyword>
<dbReference type="InterPro" id="IPR044770">
    <property type="entry name" value="MFS_spinster-like"/>
</dbReference>
<feature type="domain" description="Major facilitator superfamily (MFS) profile" evidence="7">
    <location>
        <begin position="19"/>
        <end position="431"/>
    </location>
</feature>
<dbReference type="InterPro" id="IPR011701">
    <property type="entry name" value="MFS"/>
</dbReference>
<feature type="transmembrane region" description="Helical" evidence="6">
    <location>
        <begin position="148"/>
        <end position="170"/>
    </location>
</feature>
<accession>A0A017TEW4</accession>
<dbReference type="EMBL" id="ASRX01000006">
    <property type="protein sequence ID" value="EYF07838.1"/>
    <property type="molecule type" value="Genomic_DNA"/>
</dbReference>
<dbReference type="Proteomes" id="UP000019678">
    <property type="component" value="Unassembled WGS sequence"/>
</dbReference>
<gene>
    <name evidence="8" type="ORF">CAP_6860</name>
</gene>
<keyword evidence="2" id="KW-0813">Transport</keyword>
<evidence type="ECO:0000256" key="3">
    <source>
        <dbReference type="ARBA" id="ARBA00022692"/>
    </source>
</evidence>
<evidence type="ECO:0000256" key="5">
    <source>
        <dbReference type="ARBA" id="ARBA00023136"/>
    </source>
</evidence>
<feature type="transmembrane region" description="Helical" evidence="6">
    <location>
        <begin position="339"/>
        <end position="356"/>
    </location>
</feature>
<sequence length="445" mass="46309">MLHAQGGASRVLSARDRVVLALLALVTALLFADQNLMAPNLTQIAAEFGFDAVERDTKLGSLLSAAFFLVGGVVSLGAGWLTDRWSRKWLFVGVVLVGEIPCVMTGFVRSYGELFVARMLTGIGLGAALPLLYSLLGDYFSARARAAASAVTTFAMGAGIAGGQILAGAVGPVHGWRLPFVLVAAPNFLLVVLVALLMREPRRGQAEEVLGEAGAVRETIPGHVTLVGSWKAVLKVRTNALLLLQGLPGCVPWGMLFTFWNDYFAQDKGLGVGPATWLVMVVGGAVIAGSLLGGLWGNHLYRRDPRLVPLMCGVAAIAGVVPTVLLINAPVHTGGGAPPMGMLTVIGAAMGLVISLPSANIRAMLVNVNPPEARGAVFGLFNLADDLGKGLGPFLIGPLVVALGRTGAFNVAAGLWVVCGGLLLAARGTFPEDQRAMEAGLRARR</sequence>
<protein>
    <recommendedName>
        <fullName evidence="7">Major facilitator superfamily (MFS) profile domain-containing protein</fullName>
    </recommendedName>
</protein>
<evidence type="ECO:0000256" key="4">
    <source>
        <dbReference type="ARBA" id="ARBA00022989"/>
    </source>
</evidence>
<dbReference type="AlphaFoldDB" id="A0A017TEW4"/>
<proteinExistence type="predicted"/>
<dbReference type="RefSeq" id="WP_081864562.1">
    <property type="nucleotide sequence ID" value="NZ_ASRX01000006.1"/>
</dbReference>
<feature type="transmembrane region" description="Helical" evidence="6">
    <location>
        <begin position="176"/>
        <end position="198"/>
    </location>
</feature>
<feature type="transmembrane region" description="Helical" evidence="6">
    <location>
        <begin position="240"/>
        <end position="260"/>
    </location>
</feature>
<evidence type="ECO:0000259" key="7">
    <source>
        <dbReference type="PROSITE" id="PS50850"/>
    </source>
</evidence>
<dbReference type="Gene3D" id="1.20.1250.20">
    <property type="entry name" value="MFS general substrate transporter like domains"/>
    <property type="match status" value="1"/>
</dbReference>
<keyword evidence="9" id="KW-1185">Reference proteome</keyword>
<dbReference type="OrthoDB" id="9812221at2"/>
<evidence type="ECO:0000256" key="2">
    <source>
        <dbReference type="ARBA" id="ARBA00022448"/>
    </source>
</evidence>
<feature type="transmembrane region" description="Helical" evidence="6">
    <location>
        <begin position="59"/>
        <end position="82"/>
    </location>
</feature>
<dbReference type="PANTHER" id="PTHR23505:SF79">
    <property type="entry name" value="PROTEIN SPINSTER"/>
    <property type="match status" value="1"/>
</dbReference>
<dbReference type="GO" id="GO:0022857">
    <property type="term" value="F:transmembrane transporter activity"/>
    <property type="evidence" value="ECO:0007669"/>
    <property type="project" value="InterPro"/>
</dbReference>
<dbReference type="STRING" id="1192034.CAP_6860"/>
<dbReference type="SUPFAM" id="SSF103473">
    <property type="entry name" value="MFS general substrate transporter"/>
    <property type="match status" value="1"/>
</dbReference>
<evidence type="ECO:0000256" key="6">
    <source>
        <dbReference type="SAM" id="Phobius"/>
    </source>
</evidence>
<dbReference type="InterPro" id="IPR020846">
    <property type="entry name" value="MFS_dom"/>
</dbReference>
<dbReference type="PANTHER" id="PTHR23505">
    <property type="entry name" value="SPINSTER"/>
    <property type="match status" value="1"/>
</dbReference>
<keyword evidence="5 6" id="KW-0472">Membrane</keyword>
<name>A0A017TEW4_9BACT</name>
<dbReference type="eggNOG" id="COG2814">
    <property type="taxonomic scope" value="Bacteria"/>
</dbReference>
<feature type="transmembrane region" description="Helical" evidence="6">
    <location>
        <begin position="275"/>
        <end position="295"/>
    </location>
</feature>